<dbReference type="RefSeq" id="WP_344904700.1">
    <property type="nucleotide sequence ID" value="NZ_BAAAYO010000002.1"/>
</dbReference>
<protein>
    <submittedName>
        <fullName evidence="6">Helix-turn-helix domain-containing protein</fullName>
    </submittedName>
</protein>
<dbReference type="InterPro" id="IPR009057">
    <property type="entry name" value="Homeodomain-like_sf"/>
</dbReference>
<feature type="transmembrane region" description="Helical" evidence="4">
    <location>
        <begin position="294"/>
        <end position="316"/>
    </location>
</feature>
<sequence length="759" mass="87410">MRINRFLSLKWNSLFAKLLISFVAMIVLLLSFNFLSLTFFKTNIQQEIIRYNTLGLDKTVDGYEKHFSLIQNDILQLGFNETLNAMAKAEAVYDYGAVASVLKQIQTMTNNTFLYMNNLLVYMPNHAYAIEKNGTSNASDLFVRNFASASYGQSFWDRQVKEKYAFRVFPADRIRKIDVFGPESDLGLLFPVVSKRGSDSNPFLVIALIDGEKLFERFHFSINDSFLILDDAGTPLFSRGEAVEANPAMFPGREGHMIRDEQYYFYKQGSYTGFTYVNMVPHAYIASQVSKLNALLLSIMAAAVLMGVTISVILSYKFNNPIQRMIEGMQKSGHPPLIRSGIREWNWINEKMADMAQTNQAMSSDLTVKTTLLKQYSYLRGVKSLYPMNPFRDLIEADKPYYLLVFQIAFTKNYRSLTEELKEKASYFIHEFINLNIAQNFTDAVTVQAEQNQILTVIYGESQPDKVLDVLARLKEVFDRDKAYCQVTAAFRPELLHASALAEGYEKCRHMLLARSMNDDMQIVTEYAPYEEDPYLFLPSAQERELAAQLTAGEAERASSIIRRLLGQMEQRAMNAHQFTLFGKEIASQLIKALLSHHLDVGALMESHAPYQQIQECRSVDELERVLTECTEETCRLIREKKDRRDPVKEFVLDYIEKHYNEDISLEMAAEQLQRSRSYLSTYLKEKTGMTFTDYLHDLRIRRAKEMLGEKDVRINEISERIGYQNVNSFIRMFKKICGVTPGEYRRSLIREGDEAPEE</sequence>
<dbReference type="SUPFAM" id="SSF46689">
    <property type="entry name" value="Homeodomain-like"/>
    <property type="match status" value="2"/>
</dbReference>
<dbReference type="Pfam" id="PF12833">
    <property type="entry name" value="HTH_18"/>
    <property type="match status" value="1"/>
</dbReference>
<keyword evidence="1" id="KW-0805">Transcription regulation</keyword>
<accession>A0ABV5VQW9</accession>
<keyword evidence="2" id="KW-0238">DNA-binding</keyword>
<evidence type="ECO:0000313" key="6">
    <source>
        <dbReference type="EMBL" id="MFB9750675.1"/>
    </source>
</evidence>
<dbReference type="Gene3D" id="1.10.10.60">
    <property type="entry name" value="Homeodomain-like"/>
    <property type="match status" value="2"/>
</dbReference>
<organism evidence="6 7">
    <name type="scientific">Paenibacillus hodogayensis</name>
    <dbReference type="NCBI Taxonomy" id="279208"/>
    <lineage>
        <taxon>Bacteria</taxon>
        <taxon>Bacillati</taxon>
        <taxon>Bacillota</taxon>
        <taxon>Bacilli</taxon>
        <taxon>Bacillales</taxon>
        <taxon>Paenibacillaceae</taxon>
        <taxon>Paenibacillus</taxon>
    </lineage>
</organism>
<proteinExistence type="predicted"/>
<keyword evidence="3" id="KW-0804">Transcription</keyword>
<feature type="domain" description="HTH araC/xylS-type" evidence="5">
    <location>
        <begin position="650"/>
        <end position="748"/>
    </location>
</feature>
<dbReference type="InterPro" id="IPR018062">
    <property type="entry name" value="HTH_AraC-typ_CS"/>
</dbReference>
<gene>
    <name evidence="6" type="ORF">ACFFNY_03735</name>
</gene>
<keyword evidence="7" id="KW-1185">Reference proteome</keyword>
<keyword evidence="4" id="KW-0812">Transmembrane</keyword>
<evidence type="ECO:0000256" key="2">
    <source>
        <dbReference type="ARBA" id="ARBA00023125"/>
    </source>
</evidence>
<evidence type="ECO:0000256" key="4">
    <source>
        <dbReference type="SAM" id="Phobius"/>
    </source>
</evidence>
<dbReference type="PRINTS" id="PR00032">
    <property type="entry name" value="HTHARAC"/>
</dbReference>
<dbReference type="PROSITE" id="PS01124">
    <property type="entry name" value="HTH_ARAC_FAMILY_2"/>
    <property type="match status" value="1"/>
</dbReference>
<evidence type="ECO:0000256" key="3">
    <source>
        <dbReference type="ARBA" id="ARBA00023163"/>
    </source>
</evidence>
<comment type="caution">
    <text evidence="6">The sequence shown here is derived from an EMBL/GenBank/DDBJ whole genome shotgun (WGS) entry which is preliminary data.</text>
</comment>
<evidence type="ECO:0000259" key="5">
    <source>
        <dbReference type="PROSITE" id="PS01124"/>
    </source>
</evidence>
<dbReference type="InterPro" id="IPR020449">
    <property type="entry name" value="Tscrpt_reg_AraC-type_HTH"/>
</dbReference>
<reference evidence="6 7" key="1">
    <citation type="submission" date="2024-09" db="EMBL/GenBank/DDBJ databases">
        <authorList>
            <person name="Sun Q."/>
            <person name="Mori K."/>
        </authorList>
    </citation>
    <scope>NUCLEOTIDE SEQUENCE [LARGE SCALE GENOMIC DNA]</scope>
    <source>
        <strain evidence="6 7">JCM 12520</strain>
    </source>
</reference>
<dbReference type="InterPro" id="IPR018060">
    <property type="entry name" value="HTH_AraC"/>
</dbReference>
<evidence type="ECO:0000313" key="7">
    <source>
        <dbReference type="Proteomes" id="UP001589619"/>
    </source>
</evidence>
<keyword evidence="4" id="KW-1133">Transmembrane helix</keyword>
<dbReference type="PANTHER" id="PTHR43280:SF2">
    <property type="entry name" value="HTH-TYPE TRANSCRIPTIONAL REGULATOR EXSA"/>
    <property type="match status" value="1"/>
</dbReference>
<keyword evidence="4" id="KW-0472">Membrane</keyword>
<dbReference type="Proteomes" id="UP001589619">
    <property type="component" value="Unassembled WGS sequence"/>
</dbReference>
<feature type="transmembrane region" description="Helical" evidence="4">
    <location>
        <begin position="14"/>
        <end position="40"/>
    </location>
</feature>
<dbReference type="PROSITE" id="PS00041">
    <property type="entry name" value="HTH_ARAC_FAMILY_1"/>
    <property type="match status" value="1"/>
</dbReference>
<dbReference type="PANTHER" id="PTHR43280">
    <property type="entry name" value="ARAC-FAMILY TRANSCRIPTIONAL REGULATOR"/>
    <property type="match status" value="1"/>
</dbReference>
<dbReference type="EMBL" id="JBHMAG010000004">
    <property type="protein sequence ID" value="MFB9750675.1"/>
    <property type="molecule type" value="Genomic_DNA"/>
</dbReference>
<name>A0ABV5VQW9_9BACL</name>
<evidence type="ECO:0000256" key="1">
    <source>
        <dbReference type="ARBA" id="ARBA00023015"/>
    </source>
</evidence>
<dbReference type="SMART" id="SM00342">
    <property type="entry name" value="HTH_ARAC"/>
    <property type="match status" value="1"/>
</dbReference>